<evidence type="ECO:0000256" key="1">
    <source>
        <dbReference type="SAM" id="MobiDB-lite"/>
    </source>
</evidence>
<gene>
    <name evidence="2" type="ORF">EJ06DRAFT_548964</name>
</gene>
<protein>
    <submittedName>
        <fullName evidence="2">Uncharacterized protein</fullName>
    </submittedName>
</protein>
<evidence type="ECO:0000313" key="3">
    <source>
        <dbReference type="Proteomes" id="UP000799640"/>
    </source>
</evidence>
<feature type="compositionally biased region" description="Low complexity" evidence="1">
    <location>
        <begin position="61"/>
        <end position="79"/>
    </location>
</feature>
<name>A0A6G1HW27_9PEZI</name>
<feature type="region of interest" description="Disordered" evidence="1">
    <location>
        <begin position="1"/>
        <end position="204"/>
    </location>
</feature>
<reference evidence="2" key="1">
    <citation type="journal article" date="2020" name="Stud. Mycol.">
        <title>101 Dothideomycetes genomes: a test case for predicting lifestyles and emergence of pathogens.</title>
        <authorList>
            <person name="Haridas S."/>
            <person name="Albert R."/>
            <person name="Binder M."/>
            <person name="Bloem J."/>
            <person name="Labutti K."/>
            <person name="Salamov A."/>
            <person name="Andreopoulos B."/>
            <person name="Baker S."/>
            <person name="Barry K."/>
            <person name="Bills G."/>
            <person name="Bluhm B."/>
            <person name="Cannon C."/>
            <person name="Castanera R."/>
            <person name="Culley D."/>
            <person name="Daum C."/>
            <person name="Ezra D."/>
            <person name="Gonzalez J."/>
            <person name="Henrissat B."/>
            <person name="Kuo A."/>
            <person name="Liang C."/>
            <person name="Lipzen A."/>
            <person name="Lutzoni F."/>
            <person name="Magnuson J."/>
            <person name="Mondo S."/>
            <person name="Nolan M."/>
            <person name="Ohm R."/>
            <person name="Pangilinan J."/>
            <person name="Park H.-J."/>
            <person name="Ramirez L."/>
            <person name="Alfaro M."/>
            <person name="Sun H."/>
            <person name="Tritt A."/>
            <person name="Yoshinaga Y."/>
            <person name="Zwiers L.-H."/>
            <person name="Turgeon B."/>
            <person name="Goodwin S."/>
            <person name="Spatafora J."/>
            <person name="Crous P."/>
            <person name="Grigoriev I."/>
        </authorList>
    </citation>
    <scope>NUCLEOTIDE SEQUENCE</scope>
    <source>
        <strain evidence="2">CBS 262.69</strain>
    </source>
</reference>
<feature type="compositionally biased region" description="Basic and acidic residues" evidence="1">
    <location>
        <begin position="177"/>
        <end position="196"/>
    </location>
</feature>
<keyword evidence="3" id="KW-1185">Reference proteome</keyword>
<feature type="compositionally biased region" description="Low complexity" evidence="1">
    <location>
        <begin position="150"/>
        <end position="171"/>
    </location>
</feature>
<accession>A0A6G1HW27</accession>
<organism evidence="2 3">
    <name type="scientific">Trichodelitschia bisporula</name>
    <dbReference type="NCBI Taxonomy" id="703511"/>
    <lineage>
        <taxon>Eukaryota</taxon>
        <taxon>Fungi</taxon>
        <taxon>Dikarya</taxon>
        <taxon>Ascomycota</taxon>
        <taxon>Pezizomycotina</taxon>
        <taxon>Dothideomycetes</taxon>
        <taxon>Dothideomycetes incertae sedis</taxon>
        <taxon>Phaeotrichales</taxon>
        <taxon>Phaeotrichaceae</taxon>
        <taxon>Trichodelitschia</taxon>
    </lineage>
</organism>
<feature type="compositionally biased region" description="Low complexity" evidence="1">
    <location>
        <begin position="110"/>
        <end position="123"/>
    </location>
</feature>
<dbReference type="AlphaFoldDB" id="A0A6G1HW27"/>
<evidence type="ECO:0000313" key="2">
    <source>
        <dbReference type="EMBL" id="KAF2400212.1"/>
    </source>
</evidence>
<dbReference type="Proteomes" id="UP000799640">
    <property type="component" value="Unassembled WGS sequence"/>
</dbReference>
<sequence length="260" mass="27816">MPTPRPPFYTNAYISRTPPLSTPQSTSTRMSPSRPWSRRGTGPASSTSARSVSDHRRRPARLAAPDPSSFSSYAPYSPTSYPPGHHPASYPPVYPPRSAPSLVTTFDQRPSSAHSPWPAAPQATAYSPIAPNPYEPWDAPARRRAHTFLASPTSYAPATSTSFSTGTLGTGPSYPETRSRSDDTPSRSTYRRRESDAPFTSPSEFALFVEATNSLSISGPDRAHSVPPHGQRGALVPGYAHCRGECAAEGRGCETGEGVG</sequence>
<proteinExistence type="predicted"/>
<dbReference type="EMBL" id="ML996695">
    <property type="protein sequence ID" value="KAF2400212.1"/>
    <property type="molecule type" value="Genomic_DNA"/>
</dbReference>
<feature type="compositionally biased region" description="Low complexity" evidence="1">
    <location>
        <begin position="15"/>
        <end position="28"/>
    </location>
</feature>
<feature type="compositionally biased region" description="Pro residues" evidence="1">
    <location>
        <begin position="80"/>
        <end position="98"/>
    </location>
</feature>